<dbReference type="AlphaFoldDB" id="A0A9E7HN94"/>
<dbReference type="PANTHER" id="PTHR32295:SF10">
    <property type="entry name" value="PROTEIN IQ-DOMAIN 25"/>
    <property type="match status" value="1"/>
</dbReference>
<feature type="region of interest" description="Disordered" evidence="4">
    <location>
        <begin position="352"/>
        <end position="372"/>
    </location>
</feature>
<dbReference type="PANTHER" id="PTHR32295">
    <property type="entry name" value="IQ-DOMAIN 5-RELATED"/>
    <property type="match status" value="1"/>
</dbReference>
<proteinExistence type="inferred from homology"/>
<dbReference type="Pfam" id="PF13178">
    <property type="entry name" value="DUF4005"/>
    <property type="match status" value="1"/>
</dbReference>
<dbReference type="Proteomes" id="UP001055439">
    <property type="component" value="Chromosome 8"/>
</dbReference>
<feature type="region of interest" description="Disordered" evidence="4">
    <location>
        <begin position="400"/>
        <end position="425"/>
    </location>
</feature>
<dbReference type="Pfam" id="PF00612">
    <property type="entry name" value="IQ"/>
    <property type="match status" value="2"/>
</dbReference>
<dbReference type="InterPro" id="IPR025064">
    <property type="entry name" value="DUF4005"/>
</dbReference>
<name>A0A9E7HN94_9LILI</name>
<dbReference type="GO" id="GO:0005516">
    <property type="term" value="F:calmodulin binding"/>
    <property type="evidence" value="ECO:0007669"/>
    <property type="project" value="UniProtKB-KW"/>
</dbReference>
<dbReference type="InterPro" id="IPR000048">
    <property type="entry name" value="IQ_motif_EF-hand-BS"/>
</dbReference>
<evidence type="ECO:0000313" key="6">
    <source>
        <dbReference type="EMBL" id="URE33302.1"/>
    </source>
</evidence>
<evidence type="ECO:0000256" key="3">
    <source>
        <dbReference type="ARBA" id="ARBA00024378"/>
    </source>
</evidence>
<comment type="subunit">
    <text evidence="3">Binds to multiple calmodulin (CaM) in the presence of Ca(2+) and CaM-like proteins.</text>
</comment>
<evidence type="ECO:0000256" key="2">
    <source>
        <dbReference type="ARBA" id="ARBA00024341"/>
    </source>
</evidence>
<dbReference type="OrthoDB" id="772944at2759"/>
<feature type="compositionally biased region" description="Basic and acidic residues" evidence="4">
    <location>
        <begin position="15"/>
        <end position="39"/>
    </location>
</feature>
<reference evidence="6" key="1">
    <citation type="submission" date="2022-05" db="EMBL/GenBank/DDBJ databases">
        <title>The Musa troglodytarum L. genome provides insights into the mechanism of non-climacteric behaviour and enrichment of carotenoids.</title>
        <authorList>
            <person name="Wang J."/>
        </authorList>
    </citation>
    <scope>NUCLEOTIDE SEQUENCE</scope>
    <source>
        <tissue evidence="6">Leaf</tissue>
    </source>
</reference>
<feature type="domain" description="DUF4005" evidence="5">
    <location>
        <begin position="315"/>
        <end position="369"/>
    </location>
</feature>
<keyword evidence="7" id="KW-1185">Reference proteome</keyword>
<keyword evidence="1" id="KW-0112">Calmodulin-binding</keyword>
<gene>
    <name evidence="6" type="ORF">MUK42_16944</name>
</gene>
<protein>
    <submittedName>
        <fullName evidence="6">IQ calmodulin-binding motif family protein</fullName>
    </submittedName>
</protein>
<comment type="similarity">
    <text evidence="2">Belongs to the IQD family.</text>
</comment>
<dbReference type="EMBL" id="CP097510">
    <property type="protein sequence ID" value="URE33303.1"/>
    <property type="molecule type" value="Genomic_DNA"/>
</dbReference>
<organism evidence="6 7">
    <name type="scientific">Musa troglodytarum</name>
    <name type="common">fe'i banana</name>
    <dbReference type="NCBI Taxonomy" id="320322"/>
    <lineage>
        <taxon>Eukaryota</taxon>
        <taxon>Viridiplantae</taxon>
        <taxon>Streptophyta</taxon>
        <taxon>Embryophyta</taxon>
        <taxon>Tracheophyta</taxon>
        <taxon>Spermatophyta</taxon>
        <taxon>Magnoliopsida</taxon>
        <taxon>Liliopsida</taxon>
        <taxon>Zingiberales</taxon>
        <taxon>Musaceae</taxon>
        <taxon>Musa</taxon>
    </lineage>
</organism>
<feature type="compositionally biased region" description="Polar residues" evidence="4">
    <location>
        <begin position="317"/>
        <end position="326"/>
    </location>
</feature>
<feature type="region of interest" description="Disordered" evidence="4">
    <location>
        <begin position="241"/>
        <end position="277"/>
    </location>
</feature>
<evidence type="ECO:0000256" key="1">
    <source>
        <dbReference type="ARBA" id="ARBA00022860"/>
    </source>
</evidence>
<sequence length="425" mass="46657">MGRATRWLRSLLGRKKDAKVQKEDAGSDGYPTKDKKRWSFAEPRQPSDGSVARSPASALETAWLRSFYDDGEVDGKRAMAVAVATAAAANAAVTAAQVAMVRLKSLGRGRTTTLGSHERRAAVKIQTAFRCYLAKKALRALKALVKLQALVRGHLVRKQAAATLRGLQALMRAQSVARPGEPRVLPQQGRRFNAEFCRRRSFVRFDSSEATNNHQQPPALIQDSPPLLRLLVQERLNAGDARCKHKGSEQSDGFDRSPKTKSRSFRRTSPSNFNALEEPAVPISSPFLYQVPRRLSIPTCRSSEDYHVCRNPDKSPYSMTAQSTPRFTPGTPSPSDFPNYMASTTSFVAKVRAQSAPKQRPEKTSPRKKASAIEVATGAGGRWAVGKLERSPEVVARDCFSGSSNRKAVAGSDNEQPRLDVWGDP</sequence>
<dbReference type="EMBL" id="CP097510">
    <property type="protein sequence ID" value="URE33302.1"/>
    <property type="molecule type" value="Genomic_DNA"/>
</dbReference>
<dbReference type="SMART" id="SM00015">
    <property type="entry name" value="IQ"/>
    <property type="match status" value="2"/>
</dbReference>
<evidence type="ECO:0000313" key="7">
    <source>
        <dbReference type="Proteomes" id="UP001055439"/>
    </source>
</evidence>
<feature type="region of interest" description="Disordered" evidence="4">
    <location>
        <begin position="15"/>
        <end position="54"/>
    </location>
</feature>
<feature type="region of interest" description="Disordered" evidence="4">
    <location>
        <begin position="317"/>
        <end position="336"/>
    </location>
</feature>
<evidence type="ECO:0000259" key="5">
    <source>
        <dbReference type="Pfam" id="PF13178"/>
    </source>
</evidence>
<dbReference type="Gene3D" id="1.20.5.190">
    <property type="match status" value="1"/>
</dbReference>
<evidence type="ECO:0000256" key="4">
    <source>
        <dbReference type="SAM" id="MobiDB-lite"/>
    </source>
</evidence>
<dbReference type="PROSITE" id="PS50096">
    <property type="entry name" value="IQ"/>
    <property type="match status" value="2"/>
</dbReference>
<accession>A0A9E7HN94</accession>
<feature type="compositionally biased region" description="Basic and acidic residues" evidence="4">
    <location>
        <begin position="246"/>
        <end position="258"/>
    </location>
</feature>